<evidence type="ECO:0000313" key="1">
    <source>
        <dbReference type="EMBL" id="KAH7910600.1"/>
    </source>
</evidence>
<protein>
    <submittedName>
        <fullName evidence="1">Uncharacterized protein</fullName>
    </submittedName>
</protein>
<reference evidence="1" key="1">
    <citation type="journal article" date="2021" name="New Phytol.">
        <title>Evolutionary innovations through gain and loss of genes in the ectomycorrhizal Boletales.</title>
        <authorList>
            <person name="Wu G."/>
            <person name="Miyauchi S."/>
            <person name="Morin E."/>
            <person name="Kuo A."/>
            <person name="Drula E."/>
            <person name="Varga T."/>
            <person name="Kohler A."/>
            <person name="Feng B."/>
            <person name="Cao Y."/>
            <person name="Lipzen A."/>
            <person name="Daum C."/>
            <person name="Hundley H."/>
            <person name="Pangilinan J."/>
            <person name="Johnson J."/>
            <person name="Barry K."/>
            <person name="LaButti K."/>
            <person name="Ng V."/>
            <person name="Ahrendt S."/>
            <person name="Min B."/>
            <person name="Choi I.G."/>
            <person name="Park H."/>
            <person name="Plett J.M."/>
            <person name="Magnuson J."/>
            <person name="Spatafora J.W."/>
            <person name="Nagy L.G."/>
            <person name="Henrissat B."/>
            <person name="Grigoriev I.V."/>
            <person name="Yang Z.L."/>
            <person name="Xu J."/>
            <person name="Martin F.M."/>
        </authorList>
    </citation>
    <scope>NUCLEOTIDE SEQUENCE</scope>
    <source>
        <strain evidence="1">ATCC 28755</strain>
    </source>
</reference>
<organism evidence="1 2">
    <name type="scientific">Hygrophoropsis aurantiaca</name>
    <dbReference type="NCBI Taxonomy" id="72124"/>
    <lineage>
        <taxon>Eukaryota</taxon>
        <taxon>Fungi</taxon>
        <taxon>Dikarya</taxon>
        <taxon>Basidiomycota</taxon>
        <taxon>Agaricomycotina</taxon>
        <taxon>Agaricomycetes</taxon>
        <taxon>Agaricomycetidae</taxon>
        <taxon>Boletales</taxon>
        <taxon>Coniophorineae</taxon>
        <taxon>Hygrophoropsidaceae</taxon>
        <taxon>Hygrophoropsis</taxon>
    </lineage>
</organism>
<comment type="caution">
    <text evidence="1">The sequence shown here is derived from an EMBL/GenBank/DDBJ whole genome shotgun (WGS) entry which is preliminary data.</text>
</comment>
<accession>A0ACB8ABX8</accession>
<proteinExistence type="predicted"/>
<gene>
    <name evidence="1" type="ORF">BJ138DRAFT_84659</name>
</gene>
<sequence>MNYPLQTETKGAMTDIVLELSPRQPTPLLPYELHNTISNDTWETRVRAIIRLASQYSKPQFERVWILIGIIATFIVPIITYSVAIHQLSTDGNHQDEHTWDARFISFGVTIATWLLFFMPVIVWKYLGQVRVRAMVAQWAKEDMKNSVSYTSLPTWKVSTPKIFRDGIILIISVSSISSHFHPDAFLPPYIGPPADSVKLPPYEAGKAMYNSSGQHGGKKFGDIPLFNDEKV</sequence>
<name>A0ACB8ABX8_9AGAM</name>
<dbReference type="Proteomes" id="UP000790377">
    <property type="component" value="Unassembled WGS sequence"/>
</dbReference>
<evidence type="ECO:0000313" key="2">
    <source>
        <dbReference type="Proteomes" id="UP000790377"/>
    </source>
</evidence>
<dbReference type="EMBL" id="MU267707">
    <property type="protein sequence ID" value="KAH7910600.1"/>
    <property type="molecule type" value="Genomic_DNA"/>
</dbReference>
<keyword evidence="2" id="KW-1185">Reference proteome</keyword>